<keyword evidence="6" id="KW-1185">Reference proteome</keyword>
<reference evidence="7" key="1">
    <citation type="submission" date="2025-08" db="UniProtKB">
        <authorList>
            <consortium name="RefSeq"/>
        </authorList>
    </citation>
    <scope>IDENTIFICATION</scope>
    <source>
        <tissue evidence="7">Muscle</tissue>
    </source>
</reference>
<keyword evidence="4" id="KW-0732">Signal</keyword>
<comment type="similarity">
    <text evidence="2">Belongs to the pancreatic ribonuclease family.</text>
</comment>
<dbReference type="GO" id="GO:0005576">
    <property type="term" value="C:extracellular region"/>
    <property type="evidence" value="ECO:0007669"/>
    <property type="project" value="UniProtKB-SubCell"/>
</dbReference>
<comment type="subcellular location">
    <subcellularLocation>
        <location evidence="1">Secreted</location>
    </subcellularLocation>
</comment>
<organism evidence="6 7">
    <name type="scientific">Hipposideros armiger</name>
    <name type="common">Great Himalayan leaf-nosed bat</name>
    <dbReference type="NCBI Taxonomy" id="186990"/>
    <lineage>
        <taxon>Eukaryota</taxon>
        <taxon>Metazoa</taxon>
        <taxon>Chordata</taxon>
        <taxon>Craniata</taxon>
        <taxon>Vertebrata</taxon>
        <taxon>Euteleostomi</taxon>
        <taxon>Mammalia</taxon>
        <taxon>Eutheria</taxon>
        <taxon>Laurasiatheria</taxon>
        <taxon>Chiroptera</taxon>
        <taxon>Yinpterochiroptera</taxon>
        <taxon>Rhinolophoidea</taxon>
        <taxon>Hipposideridae</taxon>
        <taxon>Hipposideros</taxon>
    </lineage>
</organism>
<dbReference type="GO" id="GO:0003676">
    <property type="term" value="F:nucleic acid binding"/>
    <property type="evidence" value="ECO:0007669"/>
    <property type="project" value="InterPro"/>
</dbReference>
<dbReference type="SUPFAM" id="SSF54076">
    <property type="entry name" value="RNase A-like"/>
    <property type="match status" value="1"/>
</dbReference>
<gene>
    <name evidence="7" type="primary">RNASE11</name>
</gene>
<dbReference type="Gene3D" id="3.10.130.10">
    <property type="entry name" value="Ribonuclease A-like domain"/>
    <property type="match status" value="1"/>
</dbReference>
<accession>A0A8B7QH87</accession>
<dbReference type="GO" id="GO:0050830">
    <property type="term" value="P:defense response to Gram-positive bacterium"/>
    <property type="evidence" value="ECO:0007669"/>
    <property type="project" value="TreeGrafter"/>
</dbReference>
<dbReference type="OrthoDB" id="9619113at2759"/>
<evidence type="ECO:0000256" key="2">
    <source>
        <dbReference type="ARBA" id="ARBA00005600"/>
    </source>
</evidence>
<evidence type="ECO:0000259" key="5">
    <source>
        <dbReference type="Pfam" id="PF00074"/>
    </source>
</evidence>
<dbReference type="InterPro" id="IPR036816">
    <property type="entry name" value="RNaseA-like_dom_sf"/>
</dbReference>
<keyword evidence="3" id="KW-0964">Secreted</keyword>
<evidence type="ECO:0000313" key="7">
    <source>
        <dbReference type="RefSeq" id="XP_019487911.1"/>
    </source>
</evidence>
<feature type="signal peptide" evidence="4">
    <location>
        <begin position="1"/>
        <end position="19"/>
    </location>
</feature>
<sequence>METYLQLLGLGLILVVSSGSKMETVKEFSEEEMQYDMVKSDHEKQTIEVLMNLILLCKNTGLYMCKDVIMSSSLLTFRRLHYGFPKGNSTGNDKEYCNDTVVWRKVSEANGSCKLSSNFILGSMKVIRGVPKAPSCKCVQNLGISCSESSELETTMHQLTMGKQLPRCQYHSVSPLKKILTLLTSHSLMSWLVSGSKL</sequence>
<dbReference type="InterPro" id="IPR023412">
    <property type="entry name" value="RNaseA_domain"/>
</dbReference>
<dbReference type="PANTHER" id="PTHR11437">
    <property type="entry name" value="RIBONUCLEASE"/>
    <property type="match status" value="1"/>
</dbReference>
<dbReference type="PANTHER" id="PTHR11437:SF22">
    <property type="entry name" value="RIBONUCLEASE 11-RELATED"/>
    <property type="match status" value="1"/>
</dbReference>
<feature type="domain" description="Ribonuclease A-domain" evidence="5">
    <location>
        <begin position="76"/>
        <end position="177"/>
    </location>
</feature>
<dbReference type="RefSeq" id="XP_019487911.1">
    <property type="nucleotide sequence ID" value="XM_019632366.1"/>
</dbReference>
<dbReference type="InterPro" id="IPR001427">
    <property type="entry name" value="RNaseA"/>
</dbReference>
<protein>
    <submittedName>
        <fullName evidence="7">Probable ribonuclease 11</fullName>
    </submittedName>
</protein>
<evidence type="ECO:0000256" key="4">
    <source>
        <dbReference type="SAM" id="SignalP"/>
    </source>
</evidence>
<evidence type="ECO:0000256" key="3">
    <source>
        <dbReference type="ARBA" id="ARBA00022525"/>
    </source>
</evidence>
<evidence type="ECO:0000313" key="6">
    <source>
        <dbReference type="Proteomes" id="UP000694851"/>
    </source>
</evidence>
<proteinExistence type="inferred from homology"/>
<dbReference type="CTD" id="122651"/>
<evidence type="ECO:0000256" key="1">
    <source>
        <dbReference type="ARBA" id="ARBA00004613"/>
    </source>
</evidence>
<dbReference type="AlphaFoldDB" id="A0A8B7QH87"/>
<dbReference type="GeneID" id="109376445"/>
<dbReference type="KEGG" id="hai:109376445"/>
<feature type="chain" id="PRO_5034071431" evidence="4">
    <location>
        <begin position="20"/>
        <end position="198"/>
    </location>
</feature>
<name>A0A8B7QH87_HIPAR</name>
<dbReference type="Proteomes" id="UP000694851">
    <property type="component" value="Unplaced"/>
</dbReference>
<dbReference type="Pfam" id="PF00074">
    <property type="entry name" value="RnaseA"/>
    <property type="match status" value="1"/>
</dbReference>